<dbReference type="RefSeq" id="WP_163239651.1">
    <property type="nucleotide sequence ID" value="NZ_JAAIWN010000003.1"/>
</dbReference>
<dbReference type="GO" id="GO:0062054">
    <property type="term" value="F:fluoride channel activity"/>
    <property type="evidence" value="ECO:0007669"/>
    <property type="project" value="UniProtKB-UniRule"/>
</dbReference>
<dbReference type="AlphaFoldDB" id="A0A6B3VVP2"/>
<name>A0A6B3VVP2_9BACI</name>
<gene>
    <name evidence="10 12" type="primary">crcB</name>
    <name evidence="10" type="synonym">fluC</name>
    <name evidence="12" type="ORF">G4D64_02165</name>
    <name evidence="11" type="ORF">H1Z61_02170</name>
</gene>
<dbReference type="Proteomes" id="UP000570010">
    <property type="component" value="Unassembled WGS sequence"/>
</dbReference>
<evidence type="ECO:0000313" key="12">
    <source>
        <dbReference type="EMBL" id="NEY80347.1"/>
    </source>
</evidence>
<evidence type="ECO:0000313" key="11">
    <source>
        <dbReference type="EMBL" id="MBA4535972.1"/>
    </source>
</evidence>
<dbReference type="NCBIfam" id="TIGR00494">
    <property type="entry name" value="crcB"/>
    <property type="match status" value="1"/>
</dbReference>
<reference evidence="11 14" key="2">
    <citation type="submission" date="2020-07" db="EMBL/GenBank/DDBJ databases">
        <authorList>
            <person name="Feng H."/>
        </authorList>
    </citation>
    <scope>NUCLEOTIDE SEQUENCE [LARGE SCALE GENOMIC DNA]</scope>
    <source>
        <strain evidence="11">S-12</strain>
        <strain evidence="14">s-12</strain>
    </source>
</reference>
<dbReference type="EMBL" id="JAAIWN010000003">
    <property type="protein sequence ID" value="NEY80347.1"/>
    <property type="molecule type" value="Genomic_DNA"/>
</dbReference>
<dbReference type="GO" id="GO:0046872">
    <property type="term" value="F:metal ion binding"/>
    <property type="evidence" value="ECO:0007669"/>
    <property type="project" value="UniProtKB-KW"/>
</dbReference>
<keyword evidence="13" id="KW-1185">Reference proteome</keyword>
<reference evidence="12 13" key="1">
    <citation type="submission" date="2020-02" db="EMBL/GenBank/DDBJ databases">
        <title>Bacillus aquiflavi sp. nov., isolated from yellow water of strong flavor Chinese baijiu in Yibin region of China.</title>
        <authorList>
            <person name="Xie J."/>
        </authorList>
    </citation>
    <scope>NUCLEOTIDE SEQUENCE [LARGE SCALE GENOMIC DNA]</scope>
    <source>
        <strain evidence="12 13">3H-10</strain>
    </source>
</reference>
<evidence type="ECO:0000256" key="3">
    <source>
        <dbReference type="ARBA" id="ARBA00022692"/>
    </source>
</evidence>
<keyword evidence="3 10" id="KW-0812">Transmembrane</keyword>
<comment type="function">
    <text evidence="9 10">Fluoride-specific ion channel. Important for reducing fluoride concentration in the cell, thus reducing its toxicity.</text>
</comment>
<dbReference type="Proteomes" id="UP000472971">
    <property type="component" value="Unassembled WGS sequence"/>
</dbReference>
<dbReference type="InterPro" id="IPR003691">
    <property type="entry name" value="FluC"/>
</dbReference>
<comment type="subcellular location">
    <subcellularLocation>
        <location evidence="1 10">Cell membrane</location>
        <topology evidence="1 10">Multi-pass membrane protein</topology>
    </subcellularLocation>
</comment>
<organism evidence="12 13">
    <name type="scientific">Bacillus aquiflavi</name>
    <dbReference type="NCBI Taxonomy" id="2672567"/>
    <lineage>
        <taxon>Bacteria</taxon>
        <taxon>Bacillati</taxon>
        <taxon>Bacillota</taxon>
        <taxon>Bacilli</taxon>
        <taxon>Bacillales</taxon>
        <taxon>Bacillaceae</taxon>
        <taxon>Bacillus</taxon>
    </lineage>
</organism>
<evidence type="ECO:0000313" key="13">
    <source>
        <dbReference type="Proteomes" id="UP000472971"/>
    </source>
</evidence>
<sequence length="128" mass="14171">MIYLFVGIGGAIGSIMRYFLSIAFQPIFPIGTFAVNIIGSFCLGLFHAFFIMQNRINLYLAKGISVGLIGSFTTFSAFSNEMAMLINDEKFALAFIYIFVSLFGGLLLAWTGFRLGRLFARYDGDGNE</sequence>
<evidence type="ECO:0000256" key="1">
    <source>
        <dbReference type="ARBA" id="ARBA00004651"/>
    </source>
</evidence>
<proteinExistence type="inferred from homology"/>
<evidence type="ECO:0000256" key="4">
    <source>
        <dbReference type="ARBA" id="ARBA00022989"/>
    </source>
</evidence>
<keyword evidence="6 10" id="KW-0407">Ion channel</keyword>
<evidence type="ECO:0000256" key="8">
    <source>
        <dbReference type="ARBA" id="ARBA00035585"/>
    </source>
</evidence>
<evidence type="ECO:0000256" key="2">
    <source>
        <dbReference type="ARBA" id="ARBA00022475"/>
    </source>
</evidence>
<feature type="transmembrane region" description="Helical" evidence="10">
    <location>
        <begin position="30"/>
        <end position="52"/>
    </location>
</feature>
<feature type="transmembrane region" description="Helical" evidence="10">
    <location>
        <begin position="59"/>
        <end position="79"/>
    </location>
</feature>
<evidence type="ECO:0000256" key="5">
    <source>
        <dbReference type="ARBA" id="ARBA00023136"/>
    </source>
</evidence>
<comment type="caution">
    <text evidence="12">The sequence shown here is derived from an EMBL/GenBank/DDBJ whole genome shotgun (WGS) entry which is preliminary data.</text>
</comment>
<evidence type="ECO:0000256" key="7">
    <source>
        <dbReference type="ARBA" id="ARBA00035120"/>
    </source>
</evidence>
<dbReference type="EMBL" id="JACEIO010000003">
    <property type="protein sequence ID" value="MBA4535972.1"/>
    <property type="molecule type" value="Genomic_DNA"/>
</dbReference>
<evidence type="ECO:0000256" key="9">
    <source>
        <dbReference type="ARBA" id="ARBA00049940"/>
    </source>
</evidence>
<feature type="binding site" evidence="10">
    <location>
        <position position="73"/>
    </location>
    <ligand>
        <name>Na(+)</name>
        <dbReference type="ChEBI" id="CHEBI:29101"/>
        <note>structural</note>
    </ligand>
</feature>
<evidence type="ECO:0000256" key="10">
    <source>
        <dbReference type="HAMAP-Rule" id="MF_00454"/>
    </source>
</evidence>
<feature type="transmembrane region" description="Helical" evidence="10">
    <location>
        <begin position="5"/>
        <end position="24"/>
    </location>
</feature>
<keyword evidence="5 10" id="KW-0472">Membrane</keyword>
<dbReference type="PANTHER" id="PTHR28259:SF1">
    <property type="entry name" value="FLUORIDE EXPORT PROTEIN 1-RELATED"/>
    <property type="match status" value="1"/>
</dbReference>
<comment type="catalytic activity">
    <reaction evidence="8">
        <text>fluoride(in) = fluoride(out)</text>
        <dbReference type="Rhea" id="RHEA:76159"/>
        <dbReference type="ChEBI" id="CHEBI:17051"/>
    </reaction>
    <physiologicalReaction direction="left-to-right" evidence="8">
        <dbReference type="Rhea" id="RHEA:76160"/>
    </physiologicalReaction>
</comment>
<dbReference type="GO" id="GO:0005886">
    <property type="term" value="C:plasma membrane"/>
    <property type="evidence" value="ECO:0007669"/>
    <property type="project" value="UniProtKB-SubCell"/>
</dbReference>
<comment type="activity regulation">
    <text evidence="10">Na(+) is not transported, but it plays an essential structural role and its presence is essential for fluoride channel function.</text>
</comment>
<dbReference type="PANTHER" id="PTHR28259">
    <property type="entry name" value="FLUORIDE EXPORT PROTEIN 1-RELATED"/>
    <property type="match status" value="1"/>
</dbReference>
<accession>A0A6B3VVP2</accession>
<evidence type="ECO:0000256" key="6">
    <source>
        <dbReference type="ARBA" id="ARBA00023303"/>
    </source>
</evidence>
<keyword evidence="10" id="KW-0813">Transport</keyword>
<dbReference type="Pfam" id="PF02537">
    <property type="entry name" value="CRCB"/>
    <property type="match status" value="1"/>
</dbReference>
<evidence type="ECO:0000313" key="14">
    <source>
        <dbReference type="Proteomes" id="UP000570010"/>
    </source>
</evidence>
<dbReference type="HAMAP" id="MF_00454">
    <property type="entry name" value="FluC"/>
    <property type="match status" value="1"/>
</dbReference>
<feature type="transmembrane region" description="Helical" evidence="10">
    <location>
        <begin position="91"/>
        <end position="113"/>
    </location>
</feature>
<keyword evidence="10" id="KW-0479">Metal-binding</keyword>
<keyword evidence="10" id="KW-0406">Ion transport</keyword>
<comment type="similarity">
    <text evidence="7 10">Belongs to the fluoride channel Fluc/FEX (TC 1.A.43) family.</text>
</comment>
<keyword evidence="4 10" id="KW-1133">Transmembrane helix</keyword>
<protein>
    <recommendedName>
        <fullName evidence="10">Fluoride-specific ion channel FluC</fullName>
    </recommendedName>
</protein>
<feature type="binding site" evidence="10">
    <location>
        <position position="70"/>
    </location>
    <ligand>
        <name>Na(+)</name>
        <dbReference type="ChEBI" id="CHEBI:29101"/>
        <note>structural</note>
    </ligand>
</feature>
<keyword evidence="10" id="KW-0915">Sodium</keyword>
<dbReference type="GO" id="GO:0140114">
    <property type="term" value="P:cellular detoxification of fluoride"/>
    <property type="evidence" value="ECO:0007669"/>
    <property type="project" value="UniProtKB-UniRule"/>
</dbReference>
<keyword evidence="2 10" id="KW-1003">Cell membrane</keyword>